<reference evidence="6" key="1">
    <citation type="journal article" date="2020" name="Cell">
        <title>Large-Scale Comparative Analyses of Tick Genomes Elucidate Their Genetic Diversity and Vector Capacities.</title>
        <authorList>
            <consortium name="Tick Genome and Microbiome Consortium (TIGMIC)"/>
            <person name="Jia N."/>
            <person name="Wang J."/>
            <person name="Shi W."/>
            <person name="Du L."/>
            <person name="Sun Y."/>
            <person name="Zhan W."/>
            <person name="Jiang J.F."/>
            <person name="Wang Q."/>
            <person name="Zhang B."/>
            <person name="Ji P."/>
            <person name="Bell-Sakyi L."/>
            <person name="Cui X.M."/>
            <person name="Yuan T.T."/>
            <person name="Jiang B.G."/>
            <person name="Yang W.F."/>
            <person name="Lam T.T."/>
            <person name="Chang Q.C."/>
            <person name="Ding S.J."/>
            <person name="Wang X.J."/>
            <person name="Zhu J.G."/>
            <person name="Ruan X.D."/>
            <person name="Zhao L."/>
            <person name="Wei J.T."/>
            <person name="Ye R.Z."/>
            <person name="Que T.C."/>
            <person name="Du C.H."/>
            <person name="Zhou Y.H."/>
            <person name="Cheng J.X."/>
            <person name="Dai P.F."/>
            <person name="Guo W.B."/>
            <person name="Han X.H."/>
            <person name="Huang E.J."/>
            <person name="Li L.F."/>
            <person name="Wei W."/>
            <person name="Gao Y.C."/>
            <person name="Liu J.Z."/>
            <person name="Shao H.Z."/>
            <person name="Wang X."/>
            <person name="Wang C.C."/>
            <person name="Yang T.C."/>
            <person name="Huo Q.B."/>
            <person name="Li W."/>
            <person name="Chen H.Y."/>
            <person name="Chen S.E."/>
            <person name="Zhou L.G."/>
            <person name="Ni X.B."/>
            <person name="Tian J.H."/>
            <person name="Sheng Y."/>
            <person name="Liu T."/>
            <person name="Pan Y.S."/>
            <person name="Xia L.Y."/>
            <person name="Li J."/>
            <person name="Zhao F."/>
            <person name="Cao W.C."/>
        </authorList>
    </citation>
    <scope>NUCLEOTIDE SEQUENCE</scope>
    <source>
        <strain evidence="6">Rmic-2018</strain>
    </source>
</reference>
<protein>
    <recommendedName>
        <fullName evidence="4">Large ribosomal subunit protein uL1</fullName>
    </recommendedName>
</protein>
<keyword evidence="2" id="KW-0689">Ribosomal protein</keyword>
<feature type="compositionally biased region" description="Low complexity" evidence="5">
    <location>
        <begin position="17"/>
        <end position="28"/>
    </location>
</feature>
<sequence>MSADVVQEDAAEPTRPTQSTAEAEPQQEQEPRSPTPILLKRLSEEKVYKCVNTVLRAASTKRRRFVETVDLLVCLKDYNIQKYKRVSGVLKLPHYLKPGFRGCLIGFKAERKEARAANLDFIGVHEVKLMHSRPMAMKRLAARYDGFLAREQHIQVLNKVLRQSFSKKRKYITPVLLGQPLHDAVEEIRRSTMLWMKSDPAFGISVGHVKMDVYELADNVMAVVTQVLEKLRHGWDNVRSLNIKSSMGPVYQLY</sequence>
<dbReference type="GO" id="GO:0015934">
    <property type="term" value="C:large ribosomal subunit"/>
    <property type="evidence" value="ECO:0007669"/>
    <property type="project" value="InterPro"/>
</dbReference>
<dbReference type="GO" id="GO:0006412">
    <property type="term" value="P:translation"/>
    <property type="evidence" value="ECO:0007669"/>
    <property type="project" value="InterPro"/>
</dbReference>
<evidence type="ECO:0000256" key="5">
    <source>
        <dbReference type="SAM" id="MobiDB-lite"/>
    </source>
</evidence>
<dbReference type="Gene3D" id="3.30.190.20">
    <property type="match status" value="1"/>
</dbReference>
<organism evidence="6 7">
    <name type="scientific">Rhipicephalus microplus</name>
    <name type="common">Cattle tick</name>
    <name type="synonym">Boophilus microplus</name>
    <dbReference type="NCBI Taxonomy" id="6941"/>
    <lineage>
        <taxon>Eukaryota</taxon>
        <taxon>Metazoa</taxon>
        <taxon>Ecdysozoa</taxon>
        <taxon>Arthropoda</taxon>
        <taxon>Chelicerata</taxon>
        <taxon>Arachnida</taxon>
        <taxon>Acari</taxon>
        <taxon>Parasitiformes</taxon>
        <taxon>Ixodida</taxon>
        <taxon>Ixodoidea</taxon>
        <taxon>Ixodidae</taxon>
        <taxon>Rhipicephalinae</taxon>
        <taxon>Rhipicephalus</taxon>
        <taxon>Boophilus</taxon>
    </lineage>
</organism>
<dbReference type="CDD" id="cd00403">
    <property type="entry name" value="Ribosomal_L1"/>
    <property type="match status" value="1"/>
</dbReference>
<dbReference type="Pfam" id="PF00687">
    <property type="entry name" value="Ribosomal_L1"/>
    <property type="match status" value="1"/>
</dbReference>
<evidence type="ECO:0000313" key="7">
    <source>
        <dbReference type="Proteomes" id="UP000821866"/>
    </source>
</evidence>
<dbReference type="InterPro" id="IPR002143">
    <property type="entry name" value="Ribosomal_uL1"/>
</dbReference>
<dbReference type="GO" id="GO:0003735">
    <property type="term" value="F:structural constituent of ribosome"/>
    <property type="evidence" value="ECO:0007669"/>
    <property type="project" value="InterPro"/>
</dbReference>
<proteinExistence type="inferred from homology"/>
<feature type="region of interest" description="Disordered" evidence="5">
    <location>
        <begin position="1"/>
        <end position="36"/>
    </location>
</feature>
<dbReference type="Proteomes" id="UP000821866">
    <property type="component" value="Unassembled WGS sequence"/>
</dbReference>
<accession>A0A9J6CW32</accession>
<evidence type="ECO:0000256" key="3">
    <source>
        <dbReference type="ARBA" id="ARBA00023274"/>
    </source>
</evidence>
<dbReference type="GO" id="GO:0003723">
    <property type="term" value="F:RNA binding"/>
    <property type="evidence" value="ECO:0007669"/>
    <property type="project" value="InterPro"/>
</dbReference>
<comment type="similarity">
    <text evidence="1">Belongs to the universal ribosomal protein uL1 family.</text>
</comment>
<evidence type="ECO:0000256" key="1">
    <source>
        <dbReference type="ARBA" id="ARBA00010531"/>
    </source>
</evidence>
<evidence type="ECO:0000313" key="6">
    <source>
        <dbReference type="EMBL" id="KAH7940387.1"/>
    </source>
</evidence>
<dbReference type="InterPro" id="IPR023674">
    <property type="entry name" value="Ribosomal_uL1-like"/>
</dbReference>
<dbReference type="SUPFAM" id="SSF56808">
    <property type="entry name" value="Ribosomal protein L1"/>
    <property type="match status" value="1"/>
</dbReference>
<feature type="compositionally biased region" description="Acidic residues" evidence="5">
    <location>
        <begin position="1"/>
        <end position="11"/>
    </location>
</feature>
<name>A0A9J6CW32_RHIMP</name>
<keyword evidence="7" id="KW-1185">Reference proteome</keyword>
<evidence type="ECO:0000256" key="4">
    <source>
        <dbReference type="ARBA" id="ARBA00035241"/>
    </source>
</evidence>
<keyword evidence="3" id="KW-0687">Ribonucleoprotein</keyword>
<dbReference type="PIRSF" id="PIRSF002155">
    <property type="entry name" value="Ribosomal_L1"/>
    <property type="match status" value="1"/>
</dbReference>
<gene>
    <name evidence="6" type="ORF">HPB51_028746</name>
</gene>
<dbReference type="InterPro" id="IPR016095">
    <property type="entry name" value="Ribosomal_uL1_3-a/b-sand"/>
</dbReference>
<reference evidence="6" key="2">
    <citation type="submission" date="2021-09" db="EMBL/GenBank/DDBJ databases">
        <authorList>
            <person name="Jia N."/>
            <person name="Wang J."/>
            <person name="Shi W."/>
            <person name="Du L."/>
            <person name="Sun Y."/>
            <person name="Zhan W."/>
            <person name="Jiang J."/>
            <person name="Wang Q."/>
            <person name="Zhang B."/>
            <person name="Ji P."/>
            <person name="Sakyi L.B."/>
            <person name="Cui X."/>
            <person name="Yuan T."/>
            <person name="Jiang B."/>
            <person name="Yang W."/>
            <person name="Lam T.T.-Y."/>
            <person name="Chang Q."/>
            <person name="Ding S."/>
            <person name="Wang X."/>
            <person name="Zhu J."/>
            <person name="Ruan X."/>
            <person name="Zhao L."/>
            <person name="Wei J."/>
            <person name="Que T."/>
            <person name="Du C."/>
            <person name="Cheng J."/>
            <person name="Dai P."/>
            <person name="Han X."/>
            <person name="Huang E."/>
            <person name="Gao Y."/>
            <person name="Liu J."/>
            <person name="Shao H."/>
            <person name="Ye R."/>
            <person name="Li L."/>
            <person name="Wei W."/>
            <person name="Wang X."/>
            <person name="Wang C."/>
            <person name="Huo Q."/>
            <person name="Li W."/>
            <person name="Guo W."/>
            <person name="Chen H."/>
            <person name="Chen S."/>
            <person name="Zhou L."/>
            <person name="Zhou L."/>
            <person name="Ni X."/>
            <person name="Tian J."/>
            <person name="Zhou Y."/>
            <person name="Sheng Y."/>
            <person name="Liu T."/>
            <person name="Pan Y."/>
            <person name="Xia L."/>
            <person name="Li J."/>
            <person name="Zhao F."/>
            <person name="Cao W."/>
        </authorList>
    </citation>
    <scope>NUCLEOTIDE SEQUENCE</scope>
    <source>
        <strain evidence="6">Rmic-2018</strain>
        <tissue evidence="6">Larvae</tissue>
    </source>
</reference>
<dbReference type="AlphaFoldDB" id="A0A9J6CW32"/>
<dbReference type="EMBL" id="JABSTU010005661">
    <property type="protein sequence ID" value="KAH7940387.1"/>
    <property type="molecule type" value="Genomic_DNA"/>
</dbReference>
<dbReference type="InterPro" id="IPR028364">
    <property type="entry name" value="Ribosomal_uL1/biogenesis"/>
</dbReference>
<evidence type="ECO:0000256" key="2">
    <source>
        <dbReference type="ARBA" id="ARBA00022980"/>
    </source>
</evidence>
<dbReference type="Gene3D" id="3.40.50.790">
    <property type="match status" value="1"/>
</dbReference>
<dbReference type="VEuPathDB" id="VectorBase:LOC119186553"/>
<comment type="caution">
    <text evidence="6">The sequence shown here is derived from an EMBL/GenBank/DDBJ whole genome shotgun (WGS) entry which is preliminary data.</text>
</comment>